<evidence type="ECO:0000313" key="10">
    <source>
        <dbReference type="Proteomes" id="UP000231279"/>
    </source>
</evidence>
<evidence type="ECO:0000256" key="8">
    <source>
        <dbReference type="SAM" id="Phobius"/>
    </source>
</evidence>
<dbReference type="AlphaFoldDB" id="A0A2G9H0I6"/>
<sequence length="293" mass="33450">MGLKYGCPVEDVITGLSIQCRGWKSIYFNPEREGFLGVAATTLDQTLVQHKRWSEGDLQILLSKYNLICCGFGRIKFGLMMGYCVWCLWALNCFATLYYSIVPSLCLLRGISLFPQVSSMWLFPFAYVMIAKHVYGLAEYLWAGGTVLGWWNEQRMWLYRRTTSYLFACLDTFFKLMGFSDSGFVISIKVSDEDVWHRYKQEKMEFGVTSTMFTILSSLAMLNLLCLIGMVIKVNFVLETMALQILLCGLLVLINLPLYNAAFLRKDKGRIPSSFMLKSLLLALSLCTCFAFL</sequence>
<dbReference type="Pfam" id="PF03552">
    <property type="entry name" value="Cellulose_synt"/>
    <property type="match status" value="1"/>
</dbReference>
<feature type="transmembrane region" description="Helical" evidence="8">
    <location>
        <begin position="206"/>
        <end position="232"/>
    </location>
</feature>
<dbReference type="GO" id="GO:0071555">
    <property type="term" value="P:cell wall organization"/>
    <property type="evidence" value="ECO:0007669"/>
    <property type="project" value="UniProtKB-KW"/>
</dbReference>
<evidence type="ECO:0000256" key="6">
    <source>
        <dbReference type="ARBA" id="ARBA00023136"/>
    </source>
</evidence>
<comment type="subcellular location">
    <subcellularLocation>
        <location evidence="1">Endomembrane system</location>
    </subcellularLocation>
</comment>
<keyword evidence="4 8" id="KW-0812">Transmembrane</keyword>
<dbReference type="GO" id="GO:0016760">
    <property type="term" value="F:cellulose synthase (UDP-forming) activity"/>
    <property type="evidence" value="ECO:0007669"/>
    <property type="project" value="UniProtKB-EC"/>
</dbReference>
<keyword evidence="6 8" id="KW-0472">Membrane</keyword>
<keyword evidence="3 9" id="KW-0808">Transferase</keyword>
<dbReference type="InterPro" id="IPR005150">
    <property type="entry name" value="Cellulose_synth"/>
</dbReference>
<dbReference type="PANTHER" id="PTHR13301">
    <property type="entry name" value="X-BOX TRANSCRIPTION FACTOR-RELATED"/>
    <property type="match status" value="1"/>
</dbReference>
<dbReference type="EC" id="2.4.1.12" evidence="9"/>
<reference evidence="10" key="1">
    <citation type="journal article" date="2018" name="Gigascience">
        <title>Genome assembly of the Pink Ipe (Handroanthus impetiginosus, Bignoniaceae), a highly valued, ecologically keystone Neotropical timber forest tree.</title>
        <authorList>
            <person name="Silva-Junior O.B."/>
            <person name="Grattapaglia D."/>
            <person name="Novaes E."/>
            <person name="Collevatti R.G."/>
        </authorList>
    </citation>
    <scope>NUCLEOTIDE SEQUENCE [LARGE SCALE GENOMIC DNA]</scope>
    <source>
        <strain evidence="10">cv. UFG-1</strain>
    </source>
</reference>
<evidence type="ECO:0000313" key="9">
    <source>
        <dbReference type="EMBL" id="PIN11038.1"/>
    </source>
</evidence>
<dbReference type="OrthoDB" id="911943at2759"/>
<keyword evidence="2 9" id="KW-0328">Glycosyltransferase</keyword>
<gene>
    <name evidence="9" type="ORF">CDL12_16368</name>
</gene>
<feature type="transmembrane region" description="Helical" evidence="8">
    <location>
        <begin position="121"/>
        <end position="151"/>
    </location>
</feature>
<comment type="caution">
    <text evidence="9">The sequence shown here is derived from an EMBL/GenBank/DDBJ whole genome shotgun (WGS) entry which is preliminary data.</text>
</comment>
<name>A0A2G9H0I6_9LAMI</name>
<evidence type="ECO:0000256" key="3">
    <source>
        <dbReference type="ARBA" id="ARBA00022679"/>
    </source>
</evidence>
<keyword evidence="5 8" id="KW-1133">Transmembrane helix</keyword>
<feature type="transmembrane region" description="Helical" evidence="8">
    <location>
        <begin position="83"/>
        <end position="101"/>
    </location>
</feature>
<organism evidence="9 10">
    <name type="scientific">Handroanthus impetiginosus</name>
    <dbReference type="NCBI Taxonomy" id="429701"/>
    <lineage>
        <taxon>Eukaryota</taxon>
        <taxon>Viridiplantae</taxon>
        <taxon>Streptophyta</taxon>
        <taxon>Embryophyta</taxon>
        <taxon>Tracheophyta</taxon>
        <taxon>Spermatophyta</taxon>
        <taxon>Magnoliopsida</taxon>
        <taxon>eudicotyledons</taxon>
        <taxon>Gunneridae</taxon>
        <taxon>Pentapetalae</taxon>
        <taxon>asterids</taxon>
        <taxon>lamiids</taxon>
        <taxon>Lamiales</taxon>
        <taxon>Bignoniaceae</taxon>
        <taxon>Crescentiina</taxon>
        <taxon>Tabebuia alliance</taxon>
        <taxon>Handroanthus</taxon>
    </lineage>
</organism>
<accession>A0A2G9H0I6</accession>
<dbReference type="EMBL" id="NKXS01003047">
    <property type="protein sequence ID" value="PIN11038.1"/>
    <property type="molecule type" value="Genomic_DNA"/>
</dbReference>
<evidence type="ECO:0000256" key="4">
    <source>
        <dbReference type="ARBA" id="ARBA00022692"/>
    </source>
</evidence>
<keyword evidence="10" id="KW-1185">Reference proteome</keyword>
<evidence type="ECO:0000256" key="7">
    <source>
        <dbReference type="ARBA" id="ARBA00023316"/>
    </source>
</evidence>
<dbReference type="GO" id="GO:0030244">
    <property type="term" value="P:cellulose biosynthetic process"/>
    <property type="evidence" value="ECO:0007669"/>
    <property type="project" value="InterPro"/>
</dbReference>
<feature type="transmembrane region" description="Helical" evidence="8">
    <location>
        <begin position="244"/>
        <end position="263"/>
    </location>
</feature>
<dbReference type="Proteomes" id="UP000231279">
    <property type="component" value="Unassembled WGS sequence"/>
</dbReference>
<evidence type="ECO:0000256" key="2">
    <source>
        <dbReference type="ARBA" id="ARBA00022676"/>
    </source>
</evidence>
<protein>
    <submittedName>
        <fullName evidence="9">Cellulose synthase (UDP-forming)</fullName>
        <ecNumber evidence="9">2.4.1.12</ecNumber>
    </submittedName>
</protein>
<evidence type="ECO:0000256" key="5">
    <source>
        <dbReference type="ARBA" id="ARBA00022989"/>
    </source>
</evidence>
<keyword evidence="7" id="KW-0961">Cell wall biogenesis/degradation</keyword>
<dbReference type="GO" id="GO:0016020">
    <property type="term" value="C:membrane"/>
    <property type="evidence" value="ECO:0007669"/>
    <property type="project" value="InterPro"/>
</dbReference>
<evidence type="ECO:0000256" key="1">
    <source>
        <dbReference type="ARBA" id="ARBA00004308"/>
    </source>
</evidence>
<dbReference type="STRING" id="429701.A0A2G9H0I6"/>
<proteinExistence type="predicted"/>
<dbReference type="GO" id="GO:0012505">
    <property type="term" value="C:endomembrane system"/>
    <property type="evidence" value="ECO:0007669"/>
    <property type="project" value="UniProtKB-SubCell"/>
</dbReference>